<dbReference type="AlphaFoldDB" id="A0A0F0L5Z1"/>
<feature type="chain" id="PRO_5002445102" description="Lipoprotein" evidence="1">
    <location>
        <begin position="30"/>
        <end position="160"/>
    </location>
</feature>
<dbReference type="EMBL" id="JYIW01000026">
    <property type="protein sequence ID" value="KJL28104.1"/>
    <property type="molecule type" value="Genomic_DNA"/>
</dbReference>
<dbReference type="OrthoDB" id="4331648at2"/>
<feature type="signal peptide" evidence="1">
    <location>
        <begin position="1"/>
        <end position="29"/>
    </location>
</feature>
<evidence type="ECO:0008006" key="4">
    <source>
        <dbReference type="Google" id="ProtNLM"/>
    </source>
</evidence>
<dbReference type="RefSeq" id="WP_045280413.1">
    <property type="nucleotide sequence ID" value="NZ_JYIW01000026.1"/>
</dbReference>
<accession>A0A0F0L5Z1</accession>
<dbReference type="Proteomes" id="UP000033640">
    <property type="component" value="Unassembled WGS sequence"/>
</dbReference>
<dbReference type="Pfam" id="PF12028">
    <property type="entry name" value="DUF3515"/>
    <property type="match status" value="1"/>
</dbReference>
<dbReference type="PROSITE" id="PS51257">
    <property type="entry name" value="PROKAR_LIPOPROTEIN"/>
    <property type="match status" value="1"/>
</dbReference>
<comment type="caution">
    <text evidence="2">The sequence shown here is derived from an EMBL/GenBank/DDBJ whole genome shotgun (WGS) entry which is preliminary data.</text>
</comment>
<sequence length="160" mass="16767">MSRLHRLAAAGAALTAVALLSGCSTTVHLEPAADANNPVCAAVSVLLPENVGGFDRVWTDAQATGAWGDPTIVLRCGVEPPAPSALVCTTLGGIDWLVLDQEDTRQRLVTYGRDPAIEVNIKRGEEIDFGTIVDKLSKSIQSGLSPATAKCTDRVEFPVG</sequence>
<proteinExistence type="predicted"/>
<evidence type="ECO:0000313" key="3">
    <source>
        <dbReference type="Proteomes" id="UP000033640"/>
    </source>
</evidence>
<dbReference type="InterPro" id="IPR021903">
    <property type="entry name" value="DUF3515"/>
</dbReference>
<reference evidence="2 3" key="1">
    <citation type="submission" date="2015-02" db="EMBL/GenBank/DDBJ databases">
        <title>Draft genome sequences of ten Microbacterium spp. with emphasis on heavy metal contaminated environments.</title>
        <authorList>
            <person name="Corretto E."/>
        </authorList>
    </citation>
    <scope>NUCLEOTIDE SEQUENCE [LARGE SCALE GENOMIC DNA]</scope>
    <source>
        <strain evidence="2 3">BEL4b</strain>
    </source>
</reference>
<evidence type="ECO:0000313" key="2">
    <source>
        <dbReference type="EMBL" id="KJL28104.1"/>
    </source>
</evidence>
<organism evidence="2 3">
    <name type="scientific">Microbacterium oxydans</name>
    <dbReference type="NCBI Taxonomy" id="82380"/>
    <lineage>
        <taxon>Bacteria</taxon>
        <taxon>Bacillati</taxon>
        <taxon>Actinomycetota</taxon>
        <taxon>Actinomycetes</taxon>
        <taxon>Micrococcales</taxon>
        <taxon>Microbacteriaceae</taxon>
        <taxon>Microbacterium</taxon>
    </lineage>
</organism>
<dbReference type="PATRIC" id="fig|82380.11.peg.3202"/>
<keyword evidence="1" id="KW-0732">Signal</keyword>
<evidence type="ECO:0000256" key="1">
    <source>
        <dbReference type="SAM" id="SignalP"/>
    </source>
</evidence>
<name>A0A0F0L5Z1_9MICO</name>
<protein>
    <recommendedName>
        <fullName evidence="4">Lipoprotein</fullName>
    </recommendedName>
</protein>
<gene>
    <name evidence="2" type="ORF">RS83_03169</name>
</gene>